<comment type="caution">
    <text evidence="2">The sequence shown here is derived from an EMBL/GenBank/DDBJ whole genome shotgun (WGS) entry which is preliminary data.</text>
</comment>
<accession>X1L511</accession>
<organism evidence="2">
    <name type="scientific">marine sediment metagenome</name>
    <dbReference type="NCBI Taxonomy" id="412755"/>
    <lineage>
        <taxon>unclassified sequences</taxon>
        <taxon>metagenomes</taxon>
        <taxon>ecological metagenomes</taxon>
    </lineage>
</organism>
<keyword evidence="1" id="KW-0812">Transmembrane</keyword>
<keyword evidence="1" id="KW-0472">Membrane</keyword>
<dbReference type="AlphaFoldDB" id="X1L511"/>
<gene>
    <name evidence="2" type="ORF">S06H3_09145</name>
</gene>
<keyword evidence="1" id="KW-1133">Transmembrane helix</keyword>
<protein>
    <submittedName>
        <fullName evidence="2">Uncharacterized protein</fullName>
    </submittedName>
</protein>
<name>X1L511_9ZZZZ</name>
<evidence type="ECO:0000313" key="2">
    <source>
        <dbReference type="EMBL" id="GAI14058.1"/>
    </source>
</evidence>
<dbReference type="EMBL" id="BARV01003970">
    <property type="protein sequence ID" value="GAI14058.1"/>
    <property type="molecule type" value="Genomic_DNA"/>
</dbReference>
<reference evidence="2" key="1">
    <citation type="journal article" date="2014" name="Front. Microbiol.">
        <title>High frequency of phylogenetically diverse reductive dehalogenase-homologous genes in deep subseafloor sedimentary metagenomes.</title>
        <authorList>
            <person name="Kawai M."/>
            <person name="Futagami T."/>
            <person name="Toyoda A."/>
            <person name="Takaki Y."/>
            <person name="Nishi S."/>
            <person name="Hori S."/>
            <person name="Arai W."/>
            <person name="Tsubouchi T."/>
            <person name="Morono Y."/>
            <person name="Uchiyama I."/>
            <person name="Ito T."/>
            <person name="Fujiyama A."/>
            <person name="Inagaki F."/>
            <person name="Takami H."/>
        </authorList>
    </citation>
    <scope>NUCLEOTIDE SEQUENCE</scope>
    <source>
        <strain evidence="2">Expedition CK06-06</strain>
    </source>
</reference>
<feature type="transmembrane region" description="Helical" evidence="1">
    <location>
        <begin position="53"/>
        <end position="76"/>
    </location>
</feature>
<sequence>MPRNPDDLMNLPPTELKSLNDGEFRIYCGMRFEALKKSDVKMSKCISKLDKRLWHFLVAILVAMFSILATVLLSAVL</sequence>
<proteinExistence type="predicted"/>
<evidence type="ECO:0000256" key="1">
    <source>
        <dbReference type="SAM" id="Phobius"/>
    </source>
</evidence>